<feature type="signal peptide" evidence="5">
    <location>
        <begin position="1"/>
        <end position="19"/>
    </location>
</feature>
<dbReference type="InterPro" id="IPR038081">
    <property type="entry name" value="CalX-like_sf"/>
</dbReference>
<dbReference type="InterPro" id="IPR026341">
    <property type="entry name" value="T9SS_type_B"/>
</dbReference>
<dbReference type="InterPro" id="IPR003644">
    <property type="entry name" value="Calx_beta"/>
</dbReference>
<feature type="domain" description="Calx-beta" evidence="6">
    <location>
        <begin position="3283"/>
        <end position="3386"/>
    </location>
</feature>
<dbReference type="NCBIfam" id="TIGR04131">
    <property type="entry name" value="Bac_Flav_CTERM"/>
    <property type="match status" value="1"/>
</dbReference>
<feature type="domain" description="Calx-beta" evidence="6">
    <location>
        <begin position="1609"/>
        <end position="1711"/>
    </location>
</feature>
<feature type="domain" description="Calx-beta" evidence="6">
    <location>
        <begin position="3637"/>
        <end position="3738"/>
    </location>
</feature>
<feature type="domain" description="BIG2" evidence="7">
    <location>
        <begin position="1298"/>
        <end position="1367"/>
    </location>
</feature>
<keyword evidence="4" id="KW-0406">Ion transport</keyword>
<dbReference type="RefSeq" id="WP_209148692.1">
    <property type="nucleotide sequence ID" value="NZ_JAGHKP010000007.1"/>
</dbReference>
<feature type="domain" description="Calx-beta" evidence="6">
    <location>
        <begin position="2342"/>
        <end position="2443"/>
    </location>
</feature>
<dbReference type="PANTHER" id="PTHR11878">
    <property type="entry name" value="SODIUM/CALCIUM EXCHANGER"/>
    <property type="match status" value="1"/>
</dbReference>
<proteinExistence type="predicted"/>
<feature type="domain" description="Calx-beta" evidence="6">
    <location>
        <begin position="1972"/>
        <end position="2077"/>
    </location>
</feature>
<dbReference type="InterPro" id="IPR051171">
    <property type="entry name" value="CaCA"/>
</dbReference>
<evidence type="ECO:0000259" key="6">
    <source>
        <dbReference type="SMART" id="SM00237"/>
    </source>
</evidence>
<dbReference type="Pfam" id="PF13585">
    <property type="entry name" value="CHU_C"/>
    <property type="match status" value="1"/>
</dbReference>
<dbReference type="InterPro" id="IPR003343">
    <property type="entry name" value="Big_2"/>
</dbReference>
<feature type="domain" description="BIG2" evidence="7">
    <location>
        <begin position="1808"/>
        <end position="1878"/>
    </location>
</feature>
<feature type="domain" description="Calx-beta" evidence="6">
    <location>
        <begin position="3165"/>
        <end position="3268"/>
    </location>
</feature>
<keyword evidence="1 5" id="KW-0732">Signal</keyword>
<feature type="domain" description="Calx-beta" evidence="6">
    <location>
        <begin position="1488"/>
        <end position="1590"/>
    </location>
</feature>
<dbReference type="PANTHER" id="PTHR11878:SF65">
    <property type="entry name" value="NA_CA-EXCHANGE PROTEIN, ISOFORM G"/>
    <property type="match status" value="1"/>
</dbReference>
<feature type="domain" description="Calx-beta" evidence="6">
    <location>
        <begin position="2220"/>
        <end position="2322"/>
    </location>
</feature>
<dbReference type="SUPFAM" id="SSF141072">
    <property type="entry name" value="CalX-like"/>
    <property type="match status" value="20"/>
</dbReference>
<feature type="domain" description="Calx-beta" evidence="6">
    <location>
        <begin position="2813"/>
        <end position="2916"/>
    </location>
</feature>
<dbReference type="SUPFAM" id="SSF49373">
    <property type="entry name" value="Invasin/intimin cell-adhesion fragments"/>
    <property type="match status" value="2"/>
</dbReference>
<feature type="domain" description="Calx-beta" evidence="6">
    <location>
        <begin position="3523"/>
        <end position="3620"/>
    </location>
</feature>
<evidence type="ECO:0000256" key="3">
    <source>
        <dbReference type="ARBA" id="ARBA00022837"/>
    </source>
</evidence>
<sequence>MKKLVPFCILLLVFSHAYAADYYWVGGTGSWSDINHWSTTSGGAPNHSIIPNLNDDVYFDANSGLADFVDVNLPTNSPAYCRNMSWVGVTVAADFAYRGQPLYIYGSVELSPSVRYGTQGLNFVGSTPATLKMNGAARYPATGWYNPITVNKPGSSLTLLDGIPDGLVVTTLTLTAGNLDMSDFTHTVTDFAGNNANTRSLDISNATIVLRDSWDYRGTNNTINTTNSTITAQRFFSDRFSFPKVDVTSGGSTSMVINNTTFGELTFTSTLSPSQSVRIGSGNTIDRLEYKSGGSIAGGGNTIKDLFIAPSNPGFSFVGNNTITGSLHANTPDCNALSQILGYGTGATITFGAGAVVDVRNVLMTNLAAAGSVTLPITVTGADGGGNTGWDFQPRATGTTLYWVNGAGDWNDKSHWSASSGGTGGYCVPFTGDDVVFDANSGFSTGNNTVTATAGTAWCHNMTWTNLTGAPVFDNRGKYLEIYGSLALDPTMTMYGNITFKGTEASTLTANGFNLGNPVFRVEKTGTNGGITLTDDIVHPGFRIFHNTGKLLLPNRTMHISQLSTETSGVRTLDVSNSTITLEYEWLTNSSNHTWVNNGAGSFIIAKSRFITNGLTFPKVQIDGTGSNVSIVNANITDLLFTNTGLTFGTIAIGGGNTIGTAEFKGAAEIRGNNTITNLLLAPSRNYNLRGTQTINGLFRYNNPDCSGLGELRGLGGTATFNFGPSSTKDVQNVLLQNIAATGTGVPVAVTGADAGGNSGFNITASSGGARYWVNGSGDWNDASHWSNTPGGPGGACVPTVANDVFFNANSFSSGNSAVTISQGHAYCRNMDWTGAAFAPTFTKDAAFNLEIWGNLVMNPAVTMNTGITLGGAGVIFTGAANSTITSNGAGLGNFDFGVDKPGGSKLTFTDNYNNALTHIDMRSGGLDLSGRTVTMAYMTDDSRNAPISLNITNATINGGWHALGASTTVQAAGSTITAVLFRTNKGVYNKVEVTGPDDTNTDIGNTTINNLLFSNTSTASQVWIRSNNTINRLEFKGRGYIQATGNVIDTLIFAPGKIYTFAAGTNTTINEAWYGSGSPCNPTQIISSSTTANATVTKTSGTVDFDYVRLNRITAAGVTPFKAREHSVDLGGNVNWDISPYDNSATITGLGPDRTVCADAFPIVLNTDGFFAGPSATYLWTGGSTSTTLSVTDGGTYKVTVQYPDGCSILDTITITKSTVTVNPITGATAVCDGATTTLASTTAGGVWSTSDAAIATVNATGVVTGIAPATATITYTVTNGDGCSASQTATVTVNAIPPVNDITGTLSVFQGSTTTLSNSTPGGVWASSNTAIATVSNTGVVSGVAPGSADITYTVTSPQGCDSVRKVTVTVDGFTPAKRVLSIVKSADAQEPNVNGGFTISLPAGVLAEENITVTYTVGGSAGTADYNAAPFTGTATISAGQNGITLPVTVTNDLLIENTETVLVTLGGATGTNYTYTLSTTNGNATVDIADDDNVTANRELTVVTSSSVTEGPFQALIRIRLSGTARTSEDITIGYTLAGTALNGIDYNTLSGSVVMPAGLDYVDLFVKTIDDKIIEGTENIIITLTGGTTATIGNFAPSATQGSATLPVNDNDNTEANRTLSVTTPGNAAEPSTNSSFTISLPATITVTEPVTVNYAISGTALNGTDYAPLNGSVQIPAGQNSVTVPVTVTDDVLVEADETVILTVNSGTSPSFTFTASTTAGSGTVTITDNDNTAANREISIVKIADGAEPATAGEFRISLPSGVLASEDITLTYSVAGTATPGTDYAPLTGTYTIVAGTNGVTVPVAIIDNNVLEPDETVIFNISAANSPNFTYTISSGSNSATVNISDNDMTGNTNIVLFTKVSDAIEGGTNGQFRVSLPPGVTSSEDVVITFTIAGVATNGADYSLLGLSSGNIVIPAGANEVFIDVDAGNDGTAEGPEDVQITLDGAASASYPFLIDPSSKTGTVNIIDANATSDTPLQVVAGTNGSEPANKGTFTVRLAGNAGNPTPTSAWPITVGYTISGTAASGLDYQALGNIVIPALTNAITIDLNVLDDQIIEPTETMTITLISGSSTDGGGNAYIFPPDPTSNELTVDIADNDAGVNANRILTVVKNDDAAEPSAGGNYIVSLPVGYTSSTDITLQYTMSGVATNNTDYTISIIKLPAYQNSVAIPVTVKDDDIIEGTESMVMNLTGGTDANSFTYSADPATNAVPLDITDDDLLPAMMVLSVTNGSDAAEPLTNGGFTISLPGGKTAAADITVNYTIGGTATAGLDYVAIPSSVTIPAGQNSIDVPVTVSDDQLVENTETVTLTLTGGTAGSWNFTPAAGGGSAVVNITDEENDPANTVIGVTAGASISEGTPGTGSFTISLPGLVRSTEDVTVEYTITGTALNGTDYTTISNSAVILAGQQNVVIDLSAIDDQIVEGIETVVVTLTGATSNSFSWTIDPTADDATLNITDDDNVPANLSLAVTSVNDAIEPGTGGMFRISLPTGITVAEDVTVNYMVTGTATPGADYTVLAGTAVIAAGQGSVNIPVAVMDDQLMEPTETVIVSLNGGSSTSFTFTGTGTATVNIADEESSVPGNLALTLSKTADGAEPVTNGGFRINLASGVTLSENVTVTYTIAGSAIAGLDYIGLTGTVVIPAGQTGIDIPVVVIDDQVIEQTESVIVTLTGGSSASFTFAGTGSATVNITDDENIPANLALNVTKDGDGAEPAVNGSFTISLPAGITSPEDITVNYTISGTAAADADYAAITGAVIIPAGLPGVTVPVTVTDDQVIENTETVILTLAGGSSASFTFTGTGNATVDITDDESAVPGNLALTIGNTGNAEEPGTDGSFVISLSAGITASEAITVNYTVVGTATADVDYAGFTGTVIIPAGQNSVTMPVAVIDDQLIEGTENVVVSLAGGRSTSFTFTGTSSAMAILSDDDNVPANRVLTVTKTTDAAEPSTTGMFNIALPAGITATEDITVNYSMTGTAIGGQDYIQPSGTVVIAAGTNSIDLPVTVTDDQRIENTETVILTVTGASSPSIAFTSSGSVTMDIEDDDNTPENLALSITKTADAEEAGVNGGFSISLPAGVSVTEDITVNYTISGSATAGTDYTTLTGTVTIPADQNSIIVPVAALNDNILEPVETVIASLTGGSSTSFTFTGTGNAIVNITDDESALPGNLALTIAKTADAVESGANGNFTISLPAGVTAAEDVTVNYTIAGSATAGADYTALSGTVTILAGQGSVIVPVAALNDNIIEPVETVTATLNGGSSASFTFTGTGSATVNINDDESAVPANLALTVTKNTDGEEPGTNGSFIISLPATVVSSEDVTVNYTIAGTAAADADYTALSGTVVIPAGQTSVSVEVAVLNDQVIEPLETVVLTLAGGASTSFTYTGTGNATVNITDDENTPANLVLNVTKGSDAAEPATNSSFTISLPGTVVSPEDITVNYTIGGTATDGTDYSALGGSIVIPAGRNNITVPLTVTDDQLIEGDETIILTITGGTATGLTFTPGTNGSATLNLADDDDTNLDIVVTAATPAASEPATNGAFTISLAGGKMPAADITVNYTITGTATGSDYTALNGTVVIPAGSNSQTVPVTVTDDDLIEPAETVILTLNSGVSSNVTYTIGTANTATVTIADDDNSSLSLVVTATTPAATEPAVNGGFTIGLPNGKRTQEAITIQYMIGGSATPDADYRAISGTITIPAGAGSVTVPVTVTDDEEVEQPETVQFVLTGGQSASYTYTAGASAEAVVTITSEDVHRGDLMVTKQIVQPAIGPYRLGQDITYRVTVTNIGSGVSTGVVVTDSLAVQLGLPTRTITSRGQATVNAGDRRITWTIGDLAAGASVQLEVTCRLIEGGQMVMGAEATNTNTDVNPSNNKAVLSAPVEGSDLLFPNAFTPNGDGKNERFIIGGLEKYQSAQLQVFNRWGGQVYRSNDYRNDWNGSDLLESTYYYILEVKKTDGSVKSYKGWVLIIR</sequence>
<dbReference type="Proteomes" id="UP000679126">
    <property type="component" value="Unassembled WGS sequence"/>
</dbReference>
<dbReference type="SMART" id="SM00635">
    <property type="entry name" value="BID_2"/>
    <property type="match status" value="3"/>
</dbReference>
<evidence type="ECO:0000256" key="2">
    <source>
        <dbReference type="ARBA" id="ARBA00022737"/>
    </source>
</evidence>
<dbReference type="Gene3D" id="2.60.40.1080">
    <property type="match status" value="2"/>
</dbReference>
<dbReference type="SMART" id="SM00237">
    <property type="entry name" value="Calx_beta"/>
    <property type="match status" value="16"/>
</dbReference>
<evidence type="ECO:0000256" key="1">
    <source>
        <dbReference type="ARBA" id="ARBA00022729"/>
    </source>
</evidence>
<dbReference type="Gene3D" id="2.60.40.10">
    <property type="entry name" value="Immunoglobulins"/>
    <property type="match status" value="1"/>
</dbReference>
<feature type="domain" description="Calx-beta" evidence="6">
    <location>
        <begin position="2696"/>
        <end position="2798"/>
    </location>
</feature>
<feature type="chain" id="PRO_5045210180" evidence="5">
    <location>
        <begin position="20"/>
        <end position="3980"/>
    </location>
</feature>
<feature type="domain" description="Calx-beta" evidence="6">
    <location>
        <begin position="2578"/>
        <end position="2681"/>
    </location>
</feature>
<keyword evidence="3" id="KW-0106">Calcium</keyword>
<evidence type="ECO:0000256" key="5">
    <source>
        <dbReference type="SAM" id="SignalP"/>
    </source>
</evidence>
<dbReference type="InterPro" id="IPR013783">
    <property type="entry name" value="Ig-like_fold"/>
</dbReference>
<keyword evidence="9" id="KW-1185">Reference proteome</keyword>
<dbReference type="Gene3D" id="2.60.40.2030">
    <property type="match status" value="20"/>
</dbReference>
<gene>
    <name evidence="8" type="ORF">J7I43_24585</name>
</gene>
<evidence type="ECO:0000313" key="9">
    <source>
        <dbReference type="Proteomes" id="UP000679126"/>
    </source>
</evidence>
<feature type="domain" description="Calx-beta" evidence="6">
    <location>
        <begin position="2461"/>
        <end position="2563"/>
    </location>
</feature>
<name>A0ABS3YL46_9BACT</name>
<feature type="domain" description="Calx-beta" evidence="6">
    <location>
        <begin position="1729"/>
        <end position="1831"/>
    </location>
</feature>
<dbReference type="Pfam" id="PF02368">
    <property type="entry name" value="Big_2"/>
    <property type="match status" value="1"/>
</dbReference>
<keyword evidence="4" id="KW-0813">Transport</keyword>
<dbReference type="InterPro" id="IPR008964">
    <property type="entry name" value="Invasin/intimin_cell_adhesion"/>
</dbReference>
<reference evidence="9" key="1">
    <citation type="submission" date="2021-03" db="EMBL/GenBank/DDBJ databases">
        <title>Assistant Professor.</title>
        <authorList>
            <person name="Huq M.A."/>
        </authorList>
    </citation>
    <scope>NUCLEOTIDE SEQUENCE [LARGE SCALE GENOMIC DNA]</scope>
    <source>
        <strain evidence="9">MAH-28</strain>
    </source>
</reference>
<feature type="domain" description="Calx-beta" evidence="6">
    <location>
        <begin position="3417"/>
        <end position="3503"/>
    </location>
</feature>
<dbReference type="EMBL" id="JAGHKP010000007">
    <property type="protein sequence ID" value="MBO9155429.1"/>
    <property type="molecule type" value="Genomic_DNA"/>
</dbReference>
<organism evidence="8 9">
    <name type="scientific">Chitinophaga chungangae</name>
    <dbReference type="NCBI Taxonomy" id="2821488"/>
    <lineage>
        <taxon>Bacteria</taxon>
        <taxon>Pseudomonadati</taxon>
        <taxon>Bacteroidota</taxon>
        <taxon>Chitinophagia</taxon>
        <taxon>Chitinophagales</taxon>
        <taxon>Chitinophagaceae</taxon>
        <taxon>Chitinophaga</taxon>
    </lineage>
</organism>
<dbReference type="Pfam" id="PF01345">
    <property type="entry name" value="DUF11"/>
    <property type="match status" value="1"/>
</dbReference>
<comment type="caution">
    <text evidence="8">The sequence shown here is derived from an EMBL/GenBank/DDBJ whole genome shotgun (WGS) entry which is preliminary data.</text>
</comment>
<keyword evidence="2" id="KW-0677">Repeat</keyword>
<evidence type="ECO:0000256" key="4">
    <source>
        <dbReference type="ARBA" id="ARBA00023065"/>
    </source>
</evidence>
<feature type="domain" description="Calx-beta" evidence="6">
    <location>
        <begin position="3048"/>
        <end position="3150"/>
    </location>
</feature>
<dbReference type="Pfam" id="PF03160">
    <property type="entry name" value="Calx-beta"/>
    <property type="match status" value="20"/>
</dbReference>
<feature type="domain" description="BIG2" evidence="7">
    <location>
        <begin position="1210"/>
        <end position="1289"/>
    </location>
</feature>
<evidence type="ECO:0000313" key="8">
    <source>
        <dbReference type="EMBL" id="MBO9155429.1"/>
    </source>
</evidence>
<evidence type="ECO:0000259" key="7">
    <source>
        <dbReference type="SMART" id="SM00635"/>
    </source>
</evidence>
<dbReference type="InterPro" id="IPR001434">
    <property type="entry name" value="OmcB-like_DUF11"/>
</dbReference>
<accession>A0ABS3YL46</accession>
<protein>
    <submittedName>
        <fullName evidence="8">Gliding motility-associated C-terminal domain-containing protein</fullName>
    </submittedName>
</protein>